<sequence>MAETMTELPTLLGKRLDTSWQEQENMALEARNLGAN</sequence>
<protein>
    <submittedName>
        <fullName evidence="1">Uncharacterized protein</fullName>
    </submittedName>
</protein>
<proteinExistence type="predicted"/>
<comment type="caution">
    <text evidence="1">The sequence shown here is derived from an EMBL/GenBank/DDBJ whole genome shotgun (WGS) entry which is preliminary data.</text>
</comment>
<accession>A0A261ESI6</accession>
<dbReference type="AlphaFoldDB" id="A0A261ESI6"/>
<gene>
    <name evidence="1" type="ORF">BOCO_0325</name>
</gene>
<keyword evidence="2" id="KW-1185">Reference proteome</keyword>
<dbReference type="EMBL" id="MWWS01000004">
    <property type="protein sequence ID" value="OZG49808.1"/>
    <property type="molecule type" value="Genomic_DNA"/>
</dbReference>
<evidence type="ECO:0000313" key="2">
    <source>
        <dbReference type="Proteomes" id="UP000216004"/>
    </source>
</evidence>
<name>A0A261ESI6_9BIFI</name>
<dbReference type="Proteomes" id="UP000216004">
    <property type="component" value="Unassembled WGS sequence"/>
</dbReference>
<evidence type="ECO:0000313" key="1">
    <source>
        <dbReference type="EMBL" id="OZG49808.1"/>
    </source>
</evidence>
<reference evidence="1 2" key="1">
    <citation type="journal article" date="2017" name="BMC Genomics">
        <title>Comparative genomic and phylogenomic analyses of the Bifidobacteriaceae family.</title>
        <authorList>
            <person name="Lugli G.A."/>
            <person name="Milani C."/>
            <person name="Turroni F."/>
            <person name="Duranti S."/>
            <person name="Mancabelli L."/>
            <person name="Mangifesta M."/>
            <person name="Ferrario C."/>
            <person name="Modesto M."/>
            <person name="Mattarelli P."/>
            <person name="Jiri K."/>
            <person name="van Sinderen D."/>
            <person name="Ventura M."/>
        </authorList>
    </citation>
    <scope>NUCLEOTIDE SEQUENCE [LARGE SCALE GENOMIC DNA]</scope>
    <source>
        <strain evidence="1 2">DSM 22924</strain>
    </source>
</reference>
<organism evidence="1 2">
    <name type="scientific">Bombiscardovia coagulans</name>
    <dbReference type="NCBI Taxonomy" id="686666"/>
    <lineage>
        <taxon>Bacteria</taxon>
        <taxon>Bacillati</taxon>
        <taxon>Actinomycetota</taxon>
        <taxon>Actinomycetes</taxon>
        <taxon>Bifidobacteriales</taxon>
        <taxon>Bifidobacteriaceae</taxon>
        <taxon>Bombiscardovia</taxon>
    </lineage>
</organism>